<dbReference type="EMBL" id="QGKV02000649">
    <property type="protein sequence ID" value="KAF3579680.1"/>
    <property type="molecule type" value="Genomic_DNA"/>
</dbReference>
<gene>
    <name evidence="2" type="ORF">DY000_02033126</name>
</gene>
<comment type="caution">
    <text evidence="2">The sequence shown here is derived from an EMBL/GenBank/DDBJ whole genome shotgun (WGS) entry which is preliminary data.</text>
</comment>
<organism evidence="2 3">
    <name type="scientific">Brassica cretica</name>
    <name type="common">Mustard</name>
    <dbReference type="NCBI Taxonomy" id="69181"/>
    <lineage>
        <taxon>Eukaryota</taxon>
        <taxon>Viridiplantae</taxon>
        <taxon>Streptophyta</taxon>
        <taxon>Embryophyta</taxon>
        <taxon>Tracheophyta</taxon>
        <taxon>Spermatophyta</taxon>
        <taxon>Magnoliopsida</taxon>
        <taxon>eudicotyledons</taxon>
        <taxon>Gunneridae</taxon>
        <taxon>Pentapetalae</taxon>
        <taxon>rosids</taxon>
        <taxon>malvids</taxon>
        <taxon>Brassicales</taxon>
        <taxon>Brassicaceae</taxon>
        <taxon>Brassiceae</taxon>
        <taxon>Brassica</taxon>
    </lineage>
</organism>
<reference evidence="2 3" key="1">
    <citation type="journal article" date="2020" name="BMC Genomics">
        <title>Intraspecific diversification of the crop wild relative Brassica cretica Lam. using demographic model selection.</title>
        <authorList>
            <person name="Kioukis A."/>
            <person name="Michalopoulou V.A."/>
            <person name="Briers L."/>
            <person name="Pirintsos S."/>
            <person name="Studholme D.J."/>
            <person name="Pavlidis P."/>
            <person name="Sarris P.F."/>
        </authorList>
    </citation>
    <scope>NUCLEOTIDE SEQUENCE [LARGE SCALE GENOMIC DNA]</scope>
    <source>
        <strain evidence="3">cv. PFS-1207/04</strain>
    </source>
</reference>
<keyword evidence="3" id="KW-1185">Reference proteome</keyword>
<feature type="compositionally biased region" description="Basic and acidic residues" evidence="1">
    <location>
        <begin position="49"/>
        <end position="59"/>
    </location>
</feature>
<feature type="region of interest" description="Disordered" evidence="1">
    <location>
        <begin position="12"/>
        <end position="63"/>
    </location>
</feature>
<evidence type="ECO:0000256" key="1">
    <source>
        <dbReference type="SAM" id="MobiDB-lite"/>
    </source>
</evidence>
<evidence type="ECO:0000313" key="3">
    <source>
        <dbReference type="Proteomes" id="UP000266723"/>
    </source>
</evidence>
<evidence type="ECO:0000313" key="2">
    <source>
        <dbReference type="EMBL" id="KAF3579680.1"/>
    </source>
</evidence>
<feature type="compositionally biased region" description="Basic and acidic residues" evidence="1">
    <location>
        <begin position="27"/>
        <end position="36"/>
    </location>
</feature>
<name>A0ABQ7DR00_BRACR</name>
<dbReference type="Proteomes" id="UP000266723">
    <property type="component" value="Unassembled WGS sequence"/>
</dbReference>
<sequence>MLLKDIRFNITAMKRPTPQTRPHHKTLKSEKPKTVDETTPQKTLRSKKEKQVNKLERKKSLSGAGETIRDFTTLAGDFESISASEPGTTFPDKLPCNQHNQSPSSFRSTTINASNKTRIMFALFANAYVGQKILARLRRPSFQIGFASVLIES</sequence>
<accession>A0ABQ7DR00</accession>
<proteinExistence type="predicted"/>
<protein>
    <submittedName>
        <fullName evidence="2">Uncharacterized protein</fullName>
    </submittedName>
</protein>